<evidence type="ECO:0000256" key="6">
    <source>
        <dbReference type="ARBA" id="ARBA00023136"/>
    </source>
</evidence>
<keyword evidence="8" id="KW-1185">Reference proteome</keyword>
<evidence type="ECO:0000256" key="5">
    <source>
        <dbReference type="ARBA" id="ARBA00023128"/>
    </source>
</evidence>
<comment type="similarity">
    <text evidence="2">Belongs to the COA8 family.</text>
</comment>
<keyword evidence="5" id="KW-0496">Mitochondrion</keyword>
<dbReference type="OMA" id="AWNQEFW"/>
<proteinExistence type="inferred from homology"/>
<dbReference type="PANTHER" id="PTHR31107:SF2">
    <property type="entry name" value="CYTOCHROME C OXIDASE ASSEMBLY FACTOR 8"/>
    <property type="match status" value="1"/>
</dbReference>
<evidence type="ECO:0000256" key="3">
    <source>
        <dbReference type="ARBA" id="ARBA00022792"/>
    </source>
</evidence>
<dbReference type="Proteomes" id="UP000887567">
    <property type="component" value="Unplaced"/>
</dbReference>
<organism evidence="7 8">
    <name type="scientific">Exaiptasia diaphana</name>
    <name type="common">Tropical sea anemone</name>
    <name type="synonym">Aiptasia pulchella</name>
    <dbReference type="NCBI Taxonomy" id="2652724"/>
    <lineage>
        <taxon>Eukaryota</taxon>
        <taxon>Metazoa</taxon>
        <taxon>Cnidaria</taxon>
        <taxon>Anthozoa</taxon>
        <taxon>Hexacorallia</taxon>
        <taxon>Actiniaria</taxon>
        <taxon>Aiptasiidae</taxon>
        <taxon>Exaiptasia</taxon>
    </lineage>
</organism>
<dbReference type="PANTHER" id="PTHR31107">
    <property type="entry name" value="APOPTOGENIC PROTEIN 1, MITOCHONDRIAL"/>
    <property type="match status" value="1"/>
</dbReference>
<reference evidence="7" key="1">
    <citation type="submission" date="2022-11" db="UniProtKB">
        <authorList>
            <consortium name="EnsemblMetazoa"/>
        </authorList>
    </citation>
    <scope>IDENTIFICATION</scope>
</reference>
<dbReference type="GO" id="GO:0005743">
    <property type="term" value="C:mitochondrial inner membrane"/>
    <property type="evidence" value="ECO:0007669"/>
    <property type="project" value="UniProtKB-SubCell"/>
</dbReference>
<dbReference type="InterPro" id="IPR018796">
    <property type="entry name" value="COA8"/>
</dbReference>
<keyword evidence="3" id="KW-0999">Mitochondrion inner membrane</keyword>
<dbReference type="KEGG" id="epa:110247280"/>
<evidence type="ECO:0000313" key="8">
    <source>
        <dbReference type="Proteomes" id="UP000887567"/>
    </source>
</evidence>
<dbReference type="OrthoDB" id="6246201at2759"/>
<dbReference type="RefSeq" id="XP_020909365.1">
    <property type="nucleotide sequence ID" value="XM_021053706.2"/>
</dbReference>
<evidence type="ECO:0000256" key="1">
    <source>
        <dbReference type="ARBA" id="ARBA00004443"/>
    </source>
</evidence>
<name>A0A913XT83_EXADI</name>
<keyword evidence="6" id="KW-0472">Membrane</keyword>
<keyword evidence="4" id="KW-0809">Transit peptide</keyword>
<comment type="subcellular location">
    <subcellularLocation>
        <location evidence="1">Mitochondrion inner membrane</location>
        <topology evidence="1">Peripheral membrane protein</topology>
        <orientation evidence="1">Matrix side</orientation>
    </subcellularLocation>
</comment>
<sequence>MSTMRSLSNLQKSYQVFQRPLGVLRCGGVDRSLSSQVDDSKEHDLIGPPHSVSNLRKVVFSKKTNETRKEQELRLHKQASYKWQHTFWAEHNDNFNKSKKKFLEERKNTENESDKQFADDLSIFYKDFLDKNYSLHKKFLWEWYKKNFKLLWPSFTVLVERLTKSVQGRNR</sequence>
<dbReference type="EnsemblMetazoa" id="XM_021053706.2">
    <property type="protein sequence ID" value="XP_020909365.1"/>
    <property type="gene ID" value="LOC110247280"/>
</dbReference>
<dbReference type="Pfam" id="PF10231">
    <property type="entry name" value="COA8"/>
    <property type="match status" value="1"/>
</dbReference>
<evidence type="ECO:0000256" key="2">
    <source>
        <dbReference type="ARBA" id="ARBA00005453"/>
    </source>
</evidence>
<evidence type="ECO:0000313" key="7">
    <source>
        <dbReference type="EnsemblMetazoa" id="XP_020909365.1"/>
    </source>
</evidence>
<evidence type="ECO:0000256" key="4">
    <source>
        <dbReference type="ARBA" id="ARBA00022946"/>
    </source>
</evidence>
<dbReference type="GO" id="GO:0097193">
    <property type="term" value="P:intrinsic apoptotic signaling pathway"/>
    <property type="evidence" value="ECO:0007669"/>
    <property type="project" value="InterPro"/>
</dbReference>
<dbReference type="GeneID" id="110247280"/>
<protein>
    <submittedName>
        <fullName evidence="7">Uncharacterized protein</fullName>
    </submittedName>
</protein>
<dbReference type="AlphaFoldDB" id="A0A913XT83"/>
<accession>A0A913XT83</accession>